<dbReference type="GO" id="GO:0045087">
    <property type="term" value="P:innate immune response"/>
    <property type="evidence" value="ECO:0007669"/>
    <property type="project" value="UniProtKB-KW"/>
</dbReference>
<comment type="caution">
    <text evidence="14">The sequence shown here is derived from an EMBL/GenBank/DDBJ whole genome shotgun (WGS) entry which is preliminary data.</text>
</comment>
<dbReference type="InterPro" id="IPR046448">
    <property type="entry name" value="ECSIT_N"/>
</dbReference>
<dbReference type="OrthoDB" id="10064298at2759"/>
<evidence type="ECO:0000256" key="10">
    <source>
        <dbReference type="ARBA" id="ARBA00023128"/>
    </source>
</evidence>
<keyword evidence="6" id="KW-0963">Cytoplasm</keyword>
<comment type="subcellular location">
    <subcellularLocation>
        <location evidence="3">Cytoplasm</location>
    </subcellularLocation>
    <subcellularLocation>
        <location evidence="2">Mitochondrion</location>
    </subcellularLocation>
    <subcellularLocation>
        <location evidence="1">Nucleus</location>
    </subcellularLocation>
</comment>
<keyword evidence="10" id="KW-0496">Mitochondrion</keyword>
<dbReference type="EMBL" id="CAJOBA010002135">
    <property type="protein sequence ID" value="CAF3631348.1"/>
    <property type="molecule type" value="Genomic_DNA"/>
</dbReference>
<evidence type="ECO:0000313" key="14">
    <source>
        <dbReference type="EMBL" id="CAF0989291.1"/>
    </source>
</evidence>
<dbReference type="PANTHER" id="PTHR13113:SF1">
    <property type="entry name" value="EVOLUTIONARILY CONSERVED SIGNALING INTERMEDIATE IN TOLL PATHWAY, MITOCHONDRIAL"/>
    <property type="match status" value="1"/>
</dbReference>
<evidence type="ECO:0000313" key="16">
    <source>
        <dbReference type="EMBL" id="CAF3761411.1"/>
    </source>
</evidence>
<keyword evidence="9" id="KW-0809">Transit peptide</keyword>
<dbReference type="Proteomes" id="UP000677228">
    <property type="component" value="Unassembled WGS sequence"/>
</dbReference>
<dbReference type="EMBL" id="CAJNOK010002135">
    <property type="protein sequence ID" value="CAF0846141.1"/>
    <property type="molecule type" value="Genomic_DNA"/>
</dbReference>
<dbReference type="AlphaFoldDB" id="A0A814G552"/>
<proteinExistence type="inferred from homology"/>
<evidence type="ECO:0000256" key="5">
    <source>
        <dbReference type="ARBA" id="ARBA00019998"/>
    </source>
</evidence>
<evidence type="ECO:0000256" key="6">
    <source>
        <dbReference type="ARBA" id="ARBA00022490"/>
    </source>
</evidence>
<dbReference type="Proteomes" id="UP000682733">
    <property type="component" value="Unassembled WGS sequence"/>
</dbReference>
<protein>
    <recommendedName>
        <fullName evidence="5">Evolutionarily conserved signaling intermediate in Toll pathway, mitochondrial</fullName>
    </recommendedName>
</protein>
<dbReference type="SMART" id="SM01284">
    <property type="entry name" value="ECSIT_Cterm"/>
    <property type="match status" value="1"/>
</dbReference>
<organism evidence="14 17">
    <name type="scientific">Didymodactylos carnosus</name>
    <dbReference type="NCBI Taxonomy" id="1234261"/>
    <lineage>
        <taxon>Eukaryota</taxon>
        <taxon>Metazoa</taxon>
        <taxon>Spiralia</taxon>
        <taxon>Gnathifera</taxon>
        <taxon>Rotifera</taxon>
        <taxon>Eurotatoria</taxon>
        <taxon>Bdelloidea</taxon>
        <taxon>Philodinida</taxon>
        <taxon>Philodinidae</taxon>
        <taxon>Didymodactylos</taxon>
    </lineage>
</organism>
<keyword evidence="7" id="KW-0399">Innate immunity</keyword>
<evidence type="ECO:0000256" key="3">
    <source>
        <dbReference type="ARBA" id="ARBA00004496"/>
    </source>
</evidence>
<evidence type="ECO:0000313" key="13">
    <source>
        <dbReference type="EMBL" id="CAF0846141.1"/>
    </source>
</evidence>
<gene>
    <name evidence="14" type="ORF">GPM918_LOCUS13168</name>
    <name evidence="13" type="ORF">OVA965_LOCUS6901</name>
    <name evidence="16" type="ORF">SRO942_LOCUS13168</name>
    <name evidence="15" type="ORF">TMI583_LOCUS6897</name>
</gene>
<evidence type="ECO:0000256" key="9">
    <source>
        <dbReference type="ARBA" id="ARBA00022946"/>
    </source>
</evidence>
<evidence type="ECO:0000256" key="8">
    <source>
        <dbReference type="ARBA" id="ARBA00022859"/>
    </source>
</evidence>
<dbReference type="Proteomes" id="UP000663829">
    <property type="component" value="Unassembled WGS sequence"/>
</dbReference>
<evidence type="ECO:0000259" key="12">
    <source>
        <dbReference type="SMART" id="SM01284"/>
    </source>
</evidence>
<keyword evidence="8" id="KW-0391">Immunity</keyword>
<keyword evidence="17" id="KW-1185">Reference proteome</keyword>
<evidence type="ECO:0000256" key="7">
    <source>
        <dbReference type="ARBA" id="ARBA00022588"/>
    </source>
</evidence>
<dbReference type="Pfam" id="PF06239">
    <property type="entry name" value="ECSIT_N"/>
    <property type="match status" value="1"/>
</dbReference>
<dbReference type="EMBL" id="CAJNOQ010002986">
    <property type="protein sequence ID" value="CAF0989291.1"/>
    <property type="molecule type" value="Genomic_DNA"/>
</dbReference>
<dbReference type="PANTHER" id="PTHR13113">
    <property type="entry name" value="ECSIT EVOLUTIONARILY CONSERVED SIGNALING INTERMEDIATE IN TOLL PATHWAYS"/>
    <property type="match status" value="1"/>
</dbReference>
<dbReference type="InterPro" id="IPR029342">
    <property type="entry name" value="ECIST_C"/>
</dbReference>
<evidence type="ECO:0000256" key="2">
    <source>
        <dbReference type="ARBA" id="ARBA00004173"/>
    </source>
</evidence>
<name>A0A814G552_9BILA</name>
<dbReference type="GO" id="GO:0005739">
    <property type="term" value="C:mitochondrion"/>
    <property type="evidence" value="ECO:0007669"/>
    <property type="project" value="UniProtKB-SubCell"/>
</dbReference>
<evidence type="ECO:0000313" key="17">
    <source>
        <dbReference type="Proteomes" id="UP000663829"/>
    </source>
</evidence>
<accession>A0A814G552</accession>
<dbReference type="InterPro" id="IPR010418">
    <property type="entry name" value="ECSIT"/>
</dbReference>
<evidence type="ECO:0000256" key="4">
    <source>
        <dbReference type="ARBA" id="ARBA00007674"/>
    </source>
</evidence>
<keyword evidence="11" id="KW-0539">Nucleus</keyword>
<dbReference type="Proteomes" id="UP000681722">
    <property type="component" value="Unassembled WGS sequence"/>
</dbReference>
<feature type="domain" description="ECSIT C-terminal" evidence="12">
    <location>
        <begin position="291"/>
        <end position="416"/>
    </location>
</feature>
<evidence type="ECO:0000313" key="15">
    <source>
        <dbReference type="EMBL" id="CAF3631348.1"/>
    </source>
</evidence>
<sequence>MNGSSLYRVRLLSHLFSASTEKSLKVFVNQSKRLIQTNQTSDKDKENEYERHNNKHTDDRDRIENMIGPYISSNQIAFHTNQFDSQTLHKNRQAFFDVVDAYKIQFPNRRGHVEFIRAAMKRMKDFKVETDVEAYKKLLTVFPVGPYRHTSNLQVSVRFWPKQNETANAILSQMEDYGIHPDLEVVDMLREIFGPWAHPVRKFARYLYWAPKFMHKNPYPMPWQLPNNDREIARLVLKRMTESVDVETQIIDTHTISIDTDVAIYFLLLNLILHLYMFDLDEQSWLMYTSSPSQNKLLLKLEEAQQSLSIEGPFTVYIRKKSVQYLILRADATEDYRQRKEKFEKFDTDDVNNLRSPFEPESTVSIPPSVHEMDDGFILSICILGTQSEAGLNCWIKHLQESNKHLLQIPVVNKSKLLLDENVKNFYTSNIAITPEDPELIIPHTTARLANLKKSIFHKYDET</sequence>
<dbReference type="GO" id="GO:0005634">
    <property type="term" value="C:nucleus"/>
    <property type="evidence" value="ECO:0007669"/>
    <property type="project" value="UniProtKB-SubCell"/>
</dbReference>
<comment type="similarity">
    <text evidence="4">Belongs to the ECSIT family.</text>
</comment>
<dbReference type="Pfam" id="PF14784">
    <property type="entry name" value="ECSIT_C"/>
    <property type="match status" value="1"/>
</dbReference>
<dbReference type="EMBL" id="CAJOBC010002986">
    <property type="protein sequence ID" value="CAF3761411.1"/>
    <property type="molecule type" value="Genomic_DNA"/>
</dbReference>
<reference evidence="14" key="1">
    <citation type="submission" date="2021-02" db="EMBL/GenBank/DDBJ databases">
        <authorList>
            <person name="Nowell W R."/>
        </authorList>
    </citation>
    <scope>NUCLEOTIDE SEQUENCE</scope>
</reference>
<evidence type="ECO:0000256" key="1">
    <source>
        <dbReference type="ARBA" id="ARBA00004123"/>
    </source>
</evidence>
<dbReference type="GO" id="GO:0007178">
    <property type="term" value="P:cell surface receptor protein serine/threonine kinase signaling pathway"/>
    <property type="evidence" value="ECO:0007669"/>
    <property type="project" value="TreeGrafter"/>
</dbReference>
<evidence type="ECO:0000256" key="11">
    <source>
        <dbReference type="ARBA" id="ARBA00023242"/>
    </source>
</evidence>